<gene>
    <name evidence="2" type="ordered locus">EbC_01160</name>
</gene>
<evidence type="ECO:0000313" key="3">
    <source>
        <dbReference type="Proteomes" id="UP000008793"/>
    </source>
</evidence>
<feature type="domain" description="Gp5/Type VI secretion system Vgr protein OB-fold" evidence="1">
    <location>
        <begin position="16"/>
        <end position="82"/>
    </location>
</feature>
<evidence type="ECO:0000259" key="1">
    <source>
        <dbReference type="Pfam" id="PF04717"/>
    </source>
</evidence>
<dbReference type="Pfam" id="PF04717">
    <property type="entry name" value="Phage_base_V"/>
    <property type="match status" value="1"/>
</dbReference>
<dbReference type="EMBL" id="FP236843">
    <property type="protein sequence ID" value="CAX57647.1"/>
    <property type="molecule type" value="Genomic_DNA"/>
</dbReference>
<dbReference type="Pfam" id="PF18946">
    <property type="entry name" value="Apex"/>
    <property type="match status" value="1"/>
</dbReference>
<name>D8MKJ1_ERWBE</name>
<dbReference type="Gene3D" id="6.20.150.10">
    <property type="match status" value="1"/>
</dbReference>
<dbReference type="InterPro" id="IPR013046">
    <property type="entry name" value="GpV/Gp45"/>
</dbReference>
<reference evidence="2 3" key="1">
    <citation type="journal article" date="2010" name="BMC Genomics">
        <title>Genome comparison of the epiphytic bacteria Erwinia billingiae and E. tasmaniensis with the pear pathogen E. pyrifoliae.</title>
        <authorList>
            <person name="Kube M."/>
            <person name="Migdoll A.M."/>
            <person name="Gehring I."/>
            <person name="Heitmann K."/>
            <person name="Mayer Y."/>
            <person name="Kuhl H."/>
            <person name="Knaust F."/>
            <person name="Geider K."/>
            <person name="Reinhardt R."/>
        </authorList>
    </citation>
    <scope>NUCLEOTIDE SEQUENCE [LARGE SCALE GENOMIC DNA]</scope>
    <source>
        <strain evidence="2 3">Eb661</strain>
    </source>
</reference>
<dbReference type="eggNOG" id="COG4540">
    <property type="taxonomic scope" value="Bacteria"/>
</dbReference>
<accession>D8MKJ1</accession>
<proteinExistence type="predicted"/>
<sequence>MREAEAARLLQNLIRVGTVQQVDYVEYVARVKTGGNTTDWVRWGAQRAGDAQTWWAPSVGEQVVILSPGGDLENAFIAFSLYGSDALPPDTSQASNITRYPDGAKEGYDPASGQKRLTGIKNSLVDASGTMTLNLARLVINAPEVVINGEVTQGGGSMSSNGVVVHAHVHGGVQSGGSKTGGPQ</sequence>
<dbReference type="Proteomes" id="UP000008793">
    <property type="component" value="Chromosome"/>
</dbReference>
<dbReference type="Gene3D" id="2.40.50.230">
    <property type="entry name" value="Gp5 N-terminal domain"/>
    <property type="match status" value="1"/>
</dbReference>
<organism evidence="3">
    <name type="scientific">Erwinia billingiae (strain Eb661)</name>
    <dbReference type="NCBI Taxonomy" id="634500"/>
    <lineage>
        <taxon>Bacteria</taxon>
        <taxon>Pseudomonadati</taxon>
        <taxon>Pseudomonadota</taxon>
        <taxon>Gammaproteobacteria</taxon>
        <taxon>Enterobacterales</taxon>
        <taxon>Erwiniaceae</taxon>
        <taxon>Erwinia</taxon>
    </lineage>
</organism>
<dbReference type="InterPro" id="IPR037026">
    <property type="entry name" value="Vgr_OB-fold_dom_sf"/>
</dbReference>
<dbReference type="KEGG" id="ebi:EbC_01160"/>
<dbReference type="HOGENOM" id="CLU_088884_0_1_6"/>
<keyword evidence="3" id="KW-1185">Reference proteome</keyword>
<dbReference type="InterPro" id="IPR044033">
    <property type="entry name" value="GpV-like_apex"/>
</dbReference>
<dbReference type="STRING" id="634500.EbC_01160"/>
<protein>
    <submittedName>
        <fullName evidence="2">Putative phage baseplate assembly protein</fullName>
    </submittedName>
</protein>
<dbReference type="NCBIfam" id="TIGR01644">
    <property type="entry name" value="phage_P2_V"/>
    <property type="match status" value="1"/>
</dbReference>
<dbReference type="RefSeq" id="WP_013200154.1">
    <property type="nucleotide sequence ID" value="NC_014306.1"/>
</dbReference>
<dbReference type="GeneID" id="90510085"/>
<evidence type="ECO:0000313" key="2">
    <source>
        <dbReference type="EMBL" id="CAX57647.1"/>
    </source>
</evidence>
<dbReference type="AlphaFoldDB" id="D8MKJ1"/>
<dbReference type="InterPro" id="IPR006531">
    <property type="entry name" value="Gp5/Vgr_OB"/>
</dbReference>